<comment type="caution">
    <text evidence="2">The sequence shown here is derived from an EMBL/GenBank/DDBJ whole genome shotgun (WGS) entry which is preliminary data.</text>
</comment>
<evidence type="ECO:0000256" key="1">
    <source>
        <dbReference type="SAM" id="Coils"/>
    </source>
</evidence>
<dbReference type="OrthoDB" id="2323531at2759"/>
<dbReference type="AlphaFoldDB" id="A0A397TH79"/>
<evidence type="ECO:0000313" key="2">
    <source>
        <dbReference type="EMBL" id="RIA94351.1"/>
    </source>
</evidence>
<sequence length="251" mass="30053">MERGKHYEKNKKRKEKKKEKLLTQERLFEDISKSLSDIKEELENNSSIKMSKLNDLEIKLNRLNEVFKNSIVKLEQENKKLKQEIVQLNQKNDELNQKIAELNQEVAELKQKLKIVQNELDTQKIYSNYRDWVSDLNFRLEIKMKVENLYGTIVKERMVQEYKNLPLDEGLIVSQLKEILEKAKVGFTFQQYMKLQEFRRDGNFLIHIERGKSIDKAREELRNAIFPSELKHLKAPLYKLFDLLEVVRNQN</sequence>
<evidence type="ECO:0000313" key="3">
    <source>
        <dbReference type="Proteomes" id="UP000265703"/>
    </source>
</evidence>
<organism evidence="2 3">
    <name type="scientific">Glomus cerebriforme</name>
    <dbReference type="NCBI Taxonomy" id="658196"/>
    <lineage>
        <taxon>Eukaryota</taxon>
        <taxon>Fungi</taxon>
        <taxon>Fungi incertae sedis</taxon>
        <taxon>Mucoromycota</taxon>
        <taxon>Glomeromycotina</taxon>
        <taxon>Glomeromycetes</taxon>
        <taxon>Glomerales</taxon>
        <taxon>Glomeraceae</taxon>
        <taxon>Glomus</taxon>
    </lineage>
</organism>
<dbReference type="Gene3D" id="1.20.5.170">
    <property type="match status" value="1"/>
</dbReference>
<reference evidence="2 3" key="1">
    <citation type="submission" date="2018-06" db="EMBL/GenBank/DDBJ databases">
        <title>Comparative genomics reveals the genomic features of Rhizophagus irregularis, R. cerebriforme, R. diaphanum and Gigaspora rosea, and their symbiotic lifestyle signature.</title>
        <authorList>
            <person name="Morin E."/>
            <person name="San Clemente H."/>
            <person name="Chen E.C.H."/>
            <person name="De La Providencia I."/>
            <person name="Hainaut M."/>
            <person name="Kuo A."/>
            <person name="Kohler A."/>
            <person name="Murat C."/>
            <person name="Tang N."/>
            <person name="Roy S."/>
            <person name="Loubradou J."/>
            <person name="Henrissat B."/>
            <person name="Grigoriev I.V."/>
            <person name="Corradi N."/>
            <person name="Roux C."/>
            <person name="Martin F.M."/>
        </authorList>
    </citation>
    <scope>NUCLEOTIDE SEQUENCE [LARGE SCALE GENOMIC DNA]</scope>
    <source>
        <strain evidence="2 3">DAOM 227022</strain>
    </source>
</reference>
<feature type="coiled-coil region" evidence="1">
    <location>
        <begin position="4"/>
        <end position="126"/>
    </location>
</feature>
<name>A0A397TH79_9GLOM</name>
<dbReference type="EMBL" id="QKYT01000083">
    <property type="protein sequence ID" value="RIA94351.1"/>
    <property type="molecule type" value="Genomic_DNA"/>
</dbReference>
<keyword evidence="1" id="KW-0175">Coiled coil</keyword>
<keyword evidence="3" id="KW-1185">Reference proteome</keyword>
<accession>A0A397TH79</accession>
<protein>
    <submittedName>
        <fullName evidence="2">Uncharacterized protein</fullName>
    </submittedName>
</protein>
<proteinExistence type="predicted"/>
<gene>
    <name evidence="2" type="ORF">C1645_818170</name>
</gene>
<dbReference type="Proteomes" id="UP000265703">
    <property type="component" value="Unassembled WGS sequence"/>
</dbReference>